<evidence type="ECO:0000313" key="3">
    <source>
        <dbReference type="EMBL" id="VDC96947.1"/>
    </source>
</evidence>
<dbReference type="EMBL" id="LR031574">
    <property type="protein sequence ID" value="VDC96947.1"/>
    <property type="molecule type" value="Genomic_DNA"/>
</dbReference>
<dbReference type="Gramene" id="A07p11620.2_BraZ1">
    <property type="protein sequence ID" value="A07p11620.2_BraZ1.CDS"/>
    <property type="gene ID" value="A07g11620.2_BraZ1"/>
</dbReference>
<accession>A0A3P6B0Z0</accession>
<evidence type="ECO:0000313" key="2">
    <source>
        <dbReference type="EMBL" id="CAG7901518.1"/>
    </source>
</evidence>
<dbReference type="EMBL" id="LS974623">
    <property type="protein sequence ID" value="CAG7901518.1"/>
    <property type="molecule type" value="Genomic_DNA"/>
</dbReference>
<evidence type="ECO:0000256" key="1">
    <source>
        <dbReference type="SAM" id="MobiDB-lite"/>
    </source>
</evidence>
<dbReference type="Proteomes" id="UP000694005">
    <property type="component" value="Chromosome A07"/>
</dbReference>
<name>A0A3P6B0Z0_BRACM</name>
<sequence>MAEVFNEDEMVLLYRFSLEIEKAKNSLDLNLGPAVESGDHIVPTGGRTDGDRFRANMAIGYGESSRQGNLGTGEEVAGETNADNIQEGPREEGNNGGAER</sequence>
<proteinExistence type="predicted"/>
<organism evidence="3">
    <name type="scientific">Brassica campestris</name>
    <name type="common">Field mustard</name>
    <dbReference type="NCBI Taxonomy" id="3711"/>
    <lineage>
        <taxon>Eukaryota</taxon>
        <taxon>Viridiplantae</taxon>
        <taxon>Streptophyta</taxon>
        <taxon>Embryophyta</taxon>
        <taxon>Tracheophyta</taxon>
        <taxon>Spermatophyta</taxon>
        <taxon>Magnoliopsida</taxon>
        <taxon>eudicotyledons</taxon>
        <taxon>Gunneridae</taxon>
        <taxon>Pentapetalae</taxon>
        <taxon>rosids</taxon>
        <taxon>malvids</taxon>
        <taxon>Brassicales</taxon>
        <taxon>Brassicaceae</taxon>
        <taxon>Brassiceae</taxon>
        <taxon>Brassica</taxon>
    </lineage>
</organism>
<feature type="region of interest" description="Disordered" evidence="1">
    <location>
        <begin position="60"/>
        <end position="100"/>
    </location>
</feature>
<protein>
    <submittedName>
        <fullName evidence="2">Uncharacterized protein</fullName>
    </submittedName>
</protein>
<dbReference type="AlphaFoldDB" id="A0A3P6B0Z0"/>
<reference evidence="3" key="1">
    <citation type="submission" date="2018-11" db="EMBL/GenBank/DDBJ databases">
        <authorList>
            <consortium name="Genoscope - CEA"/>
            <person name="William W."/>
        </authorList>
    </citation>
    <scope>NUCLEOTIDE SEQUENCE</scope>
</reference>
<feature type="compositionally biased region" description="Basic and acidic residues" evidence="1">
    <location>
        <begin position="88"/>
        <end position="100"/>
    </location>
</feature>
<gene>
    <name evidence="3" type="ORF">BRAA07T28778Z</name>
    <name evidence="2" type="ORF">BRAPAZ1V2_A07P11620.2</name>
</gene>